<dbReference type="InterPro" id="IPR013534">
    <property type="entry name" value="Starch_synth_cat_dom"/>
</dbReference>
<dbReference type="InterPro" id="IPR011835">
    <property type="entry name" value="GS/SS"/>
</dbReference>
<dbReference type="CDD" id="cd03791">
    <property type="entry name" value="GT5_Glycogen_synthase_DULL1-like"/>
    <property type="match status" value="1"/>
</dbReference>
<reference evidence="11" key="1">
    <citation type="submission" date="2017-09" db="EMBL/GenBank/DDBJ databases">
        <title>Depth-based differentiation of microbial function through sediment-hosted aquifers and enrichment of novel symbionts in the deep terrestrial subsurface.</title>
        <authorList>
            <person name="Probst A.J."/>
            <person name="Ladd B."/>
            <person name="Jarett J.K."/>
            <person name="Geller-Mcgrath D.E."/>
            <person name="Sieber C.M.K."/>
            <person name="Emerson J.B."/>
            <person name="Anantharaman K."/>
            <person name="Thomas B.C."/>
            <person name="Malmstrom R."/>
            <person name="Stieglmeier M."/>
            <person name="Klingl A."/>
            <person name="Woyke T."/>
            <person name="Ryan C.M."/>
            <person name="Banfield J.F."/>
        </authorList>
    </citation>
    <scope>NUCLEOTIDE SEQUENCE [LARGE SCALE GENOMIC DNA]</scope>
</reference>
<comment type="pathway">
    <text evidence="7">Glycan biosynthesis; glycogen biosynthesis.</text>
</comment>
<evidence type="ECO:0000256" key="6">
    <source>
        <dbReference type="ARBA" id="ARBA00023056"/>
    </source>
</evidence>
<evidence type="ECO:0000256" key="4">
    <source>
        <dbReference type="ARBA" id="ARBA00022676"/>
    </source>
</evidence>
<dbReference type="GO" id="GO:0005978">
    <property type="term" value="P:glycogen biosynthetic process"/>
    <property type="evidence" value="ECO:0007669"/>
    <property type="project" value="UniProtKB-UniRule"/>
</dbReference>
<evidence type="ECO:0000259" key="8">
    <source>
        <dbReference type="Pfam" id="PF00534"/>
    </source>
</evidence>
<dbReference type="PANTHER" id="PTHR45825">
    <property type="entry name" value="GRANULE-BOUND STARCH SYNTHASE 1, CHLOROPLASTIC/AMYLOPLASTIC"/>
    <property type="match status" value="1"/>
</dbReference>
<keyword evidence="5 7" id="KW-0808">Transferase</keyword>
<proteinExistence type="inferred from homology"/>
<dbReference type="SUPFAM" id="SSF53756">
    <property type="entry name" value="UDP-Glycosyltransferase/glycogen phosphorylase"/>
    <property type="match status" value="1"/>
</dbReference>
<dbReference type="InterPro" id="IPR001296">
    <property type="entry name" value="Glyco_trans_1"/>
</dbReference>
<dbReference type="UniPathway" id="UPA00164"/>
<dbReference type="Proteomes" id="UP000228756">
    <property type="component" value="Unassembled WGS sequence"/>
</dbReference>
<comment type="caution">
    <text evidence="10">The sequence shown here is derived from an EMBL/GenBank/DDBJ whole genome shotgun (WGS) entry which is preliminary data.</text>
</comment>
<dbReference type="PANTHER" id="PTHR45825:SF11">
    <property type="entry name" value="ALPHA AMYLASE DOMAIN-CONTAINING PROTEIN"/>
    <property type="match status" value="1"/>
</dbReference>
<dbReference type="EMBL" id="PFCJ01000017">
    <property type="protein sequence ID" value="PIR72326.1"/>
    <property type="molecule type" value="Genomic_DNA"/>
</dbReference>
<comment type="function">
    <text evidence="2 7">Synthesizes alpha-1,4-glucan chains using ADP-glucose.</text>
</comment>
<dbReference type="HAMAP" id="MF_00484">
    <property type="entry name" value="Glycogen_synth"/>
    <property type="match status" value="1"/>
</dbReference>
<keyword evidence="6 7" id="KW-0320">Glycogen biosynthesis</keyword>
<dbReference type="AlphaFoldDB" id="A0A2M6NRZ4"/>
<comment type="similarity">
    <text evidence="3 7">Belongs to the glycosyltransferase 1 family. Bacterial/plant glycogen synthase subfamily.</text>
</comment>
<evidence type="ECO:0000256" key="3">
    <source>
        <dbReference type="ARBA" id="ARBA00010281"/>
    </source>
</evidence>
<dbReference type="GO" id="GO:0009011">
    <property type="term" value="F:alpha-1,4-glucan glucosyltransferase (ADP-glucose donor) activity"/>
    <property type="evidence" value="ECO:0007669"/>
    <property type="project" value="UniProtKB-UniRule"/>
</dbReference>
<evidence type="ECO:0000259" key="9">
    <source>
        <dbReference type="Pfam" id="PF08323"/>
    </source>
</evidence>
<protein>
    <recommendedName>
        <fullName evidence="7">Glycogen synthase</fullName>
        <ecNumber evidence="7">2.4.1.21</ecNumber>
    </recommendedName>
    <alternativeName>
        <fullName evidence="7">Starch [bacterial glycogen] synthase</fullName>
    </alternativeName>
</protein>
<dbReference type="GO" id="GO:0004373">
    <property type="term" value="F:alpha-1,4-glucan glucosyltransferase (UDP-glucose donor) activity"/>
    <property type="evidence" value="ECO:0007669"/>
    <property type="project" value="InterPro"/>
</dbReference>
<evidence type="ECO:0000313" key="10">
    <source>
        <dbReference type="EMBL" id="PIR72326.1"/>
    </source>
</evidence>
<dbReference type="NCBIfam" id="TIGR02095">
    <property type="entry name" value="glgA"/>
    <property type="match status" value="1"/>
</dbReference>
<name>A0A2M6NRZ4_9BACT</name>
<comment type="catalytic activity">
    <reaction evidence="1 7">
        <text>[(1-&gt;4)-alpha-D-glucosyl](n) + ADP-alpha-D-glucose = [(1-&gt;4)-alpha-D-glucosyl](n+1) + ADP + H(+)</text>
        <dbReference type="Rhea" id="RHEA:18189"/>
        <dbReference type="Rhea" id="RHEA-COMP:9584"/>
        <dbReference type="Rhea" id="RHEA-COMP:9587"/>
        <dbReference type="ChEBI" id="CHEBI:15378"/>
        <dbReference type="ChEBI" id="CHEBI:15444"/>
        <dbReference type="ChEBI" id="CHEBI:57498"/>
        <dbReference type="ChEBI" id="CHEBI:456216"/>
        <dbReference type="EC" id="2.4.1.21"/>
    </reaction>
</comment>
<evidence type="ECO:0000256" key="7">
    <source>
        <dbReference type="HAMAP-Rule" id="MF_00484"/>
    </source>
</evidence>
<evidence type="ECO:0000256" key="2">
    <source>
        <dbReference type="ARBA" id="ARBA00002764"/>
    </source>
</evidence>
<evidence type="ECO:0000256" key="5">
    <source>
        <dbReference type="ARBA" id="ARBA00022679"/>
    </source>
</evidence>
<evidence type="ECO:0000313" key="11">
    <source>
        <dbReference type="Proteomes" id="UP000228756"/>
    </source>
</evidence>
<evidence type="ECO:0000256" key="1">
    <source>
        <dbReference type="ARBA" id="ARBA00001478"/>
    </source>
</evidence>
<dbReference type="Pfam" id="PF08323">
    <property type="entry name" value="Glyco_transf_5"/>
    <property type="match status" value="1"/>
</dbReference>
<gene>
    <name evidence="7" type="primary">glgA</name>
    <name evidence="10" type="ORF">COU42_01510</name>
</gene>
<accession>A0A2M6NRZ4</accession>
<feature type="domain" description="Starch synthase catalytic" evidence="9">
    <location>
        <begin position="2"/>
        <end position="216"/>
    </location>
</feature>
<dbReference type="Pfam" id="PF00534">
    <property type="entry name" value="Glycos_transf_1"/>
    <property type="match status" value="1"/>
</dbReference>
<sequence>MKILFAASECAPIAKVGGLADVIGSLPKYLKKIGVDVSILIPFYGVVNLKKEKRKLVSKEEKFNLWQTFLPKSRVPVFLIENNNYFKGDVYIESDASSGGSEMEARRFLFLSTAAIEVAKILKIDILHCHDWHTAIVASLPKNKNIKTLLTIHNLQYQGIYPSEIINKLLGTNFSGEVNCLKEGILNADFINTVSPSYAKEILTSEYGYGLENFLKQRKNNLIGILNGIDTEEFNPKTDKNLKTNYSLLNIKKKEKNKIYLQKKYFKETNSNIPVLGMVSRLASQKGIDLIKEIFPVLMKENLQFIHLGTGAREYEVFFEEKKKEFPQKFWTKIGFDDNLARQIYAGADIFLLPSIFEPCGLGQLIAMRYGTLPIVRAVGGLKDTVTKETGFLFKNYNEQELLQVIKKALGVYENKKIWEKMQKNGMKKDFSWEKSAKKYLEIYKKLMATS</sequence>
<dbReference type="EC" id="2.4.1.21" evidence="7"/>
<dbReference type="Gene3D" id="3.40.50.2000">
    <property type="entry name" value="Glycogen Phosphorylase B"/>
    <property type="match status" value="2"/>
</dbReference>
<feature type="domain" description="Glycosyl transferase family 1" evidence="8">
    <location>
        <begin position="270"/>
        <end position="425"/>
    </location>
</feature>
<organism evidence="10 11">
    <name type="scientific">Candidatus Nealsonbacteria bacterium CG10_big_fil_rev_8_21_14_0_10_36_24</name>
    <dbReference type="NCBI Taxonomy" id="1974710"/>
    <lineage>
        <taxon>Bacteria</taxon>
        <taxon>Candidatus Nealsoniibacteriota</taxon>
    </lineage>
</organism>
<keyword evidence="4 7" id="KW-0328">Glycosyltransferase</keyword>
<feature type="binding site" evidence="7">
    <location>
        <position position="15"/>
    </location>
    <ligand>
        <name>ADP-alpha-D-glucose</name>
        <dbReference type="ChEBI" id="CHEBI:57498"/>
    </ligand>
</feature>